<feature type="domain" description="SH3b" evidence="4">
    <location>
        <begin position="210"/>
        <end position="272"/>
    </location>
</feature>
<dbReference type="GO" id="GO:0071555">
    <property type="term" value="P:cell wall organization"/>
    <property type="evidence" value="ECO:0007669"/>
    <property type="project" value="UniProtKB-KW"/>
</dbReference>
<name>A0A396SKS6_9BACL</name>
<dbReference type="SMART" id="SM00287">
    <property type="entry name" value="SH3b"/>
    <property type="match status" value="1"/>
</dbReference>
<evidence type="ECO:0000256" key="2">
    <source>
        <dbReference type="ARBA" id="ARBA00023316"/>
    </source>
</evidence>
<evidence type="ECO:0000313" key="5">
    <source>
        <dbReference type="EMBL" id="RHW39969.1"/>
    </source>
</evidence>
<dbReference type="Gene3D" id="3.40.630.40">
    <property type="entry name" value="Zn-dependent exopeptidases"/>
    <property type="match status" value="1"/>
</dbReference>
<comment type="caution">
    <text evidence="5">The sequence shown here is derived from an EMBL/GenBank/DDBJ whole genome shotgun (WGS) entry which is preliminary data.</text>
</comment>
<feature type="domain" description="SLH" evidence="3">
    <location>
        <begin position="149"/>
        <end position="207"/>
    </location>
</feature>
<dbReference type="Pfam" id="PF08239">
    <property type="entry name" value="SH3_3"/>
    <property type="match status" value="1"/>
</dbReference>
<dbReference type="EMBL" id="QWEI01000001">
    <property type="protein sequence ID" value="RHW39969.1"/>
    <property type="molecule type" value="Genomic_DNA"/>
</dbReference>
<reference evidence="5 6" key="1">
    <citation type="submission" date="2018-08" db="EMBL/GenBank/DDBJ databases">
        <title>Lysinibacillus sp. YLB-03 draft genome sequence.</title>
        <authorList>
            <person name="Yu L."/>
        </authorList>
    </citation>
    <scope>NUCLEOTIDE SEQUENCE [LARGE SCALE GENOMIC DNA]</scope>
    <source>
        <strain evidence="5 6">YLB-03</strain>
    </source>
</reference>
<dbReference type="InterPro" id="IPR050695">
    <property type="entry name" value="N-acetylmuramoyl_amidase_3"/>
</dbReference>
<evidence type="ECO:0000259" key="3">
    <source>
        <dbReference type="PROSITE" id="PS51272"/>
    </source>
</evidence>
<protein>
    <recommendedName>
        <fullName evidence="7">N-acetylmuramoyl-L-alanine amidase</fullName>
    </recommendedName>
</protein>
<dbReference type="GO" id="GO:0009253">
    <property type="term" value="P:peptidoglycan catabolic process"/>
    <property type="evidence" value="ECO:0007669"/>
    <property type="project" value="InterPro"/>
</dbReference>
<dbReference type="InterPro" id="IPR003646">
    <property type="entry name" value="SH3-like_bac-type"/>
</dbReference>
<keyword evidence="1" id="KW-0378">Hydrolase</keyword>
<dbReference type="GO" id="GO:0008745">
    <property type="term" value="F:N-acetylmuramoyl-L-alanine amidase activity"/>
    <property type="evidence" value="ECO:0007669"/>
    <property type="project" value="InterPro"/>
</dbReference>
<dbReference type="AlphaFoldDB" id="A0A396SKS6"/>
<dbReference type="Gene3D" id="2.30.30.40">
    <property type="entry name" value="SH3 Domains"/>
    <property type="match status" value="1"/>
</dbReference>
<proteinExistence type="predicted"/>
<dbReference type="GO" id="GO:0030288">
    <property type="term" value="C:outer membrane-bounded periplasmic space"/>
    <property type="evidence" value="ECO:0007669"/>
    <property type="project" value="TreeGrafter"/>
</dbReference>
<dbReference type="Pfam" id="PF00395">
    <property type="entry name" value="SLH"/>
    <property type="match status" value="3"/>
</dbReference>
<keyword evidence="2" id="KW-0961">Cell wall biogenesis/degradation</keyword>
<organism evidence="5 6">
    <name type="scientific">Ureibacillus yapensis</name>
    <dbReference type="NCBI Taxonomy" id="2304605"/>
    <lineage>
        <taxon>Bacteria</taxon>
        <taxon>Bacillati</taxon>
        <taxon>Bacillota</taxon>
        <taxon>Bacilli</taxon>
        <taxon>Bacillales</taxon>
        <taxon>Caryophanaceae</taxon>
        <taxon>Ureibacillus</taxon>
    </lineage>
</organism>
<dbReference type="Pfam" id="PF01520">
    <property type="entry name" value="Amidase_3"/>
    <property type="match status" value="1"/>
</dbReference>
<dbReference type="InterPro" id="IPR002508">
    <property type="entry name" value="MurNAc-LAA_cat"/>
</dbReference>
<dbReference type="PROSITE" id="PS51272">
    <property type="entry name" value="SLH"/>
    <property type="match status" value="3"/>
</dbReference>
<feature type="domain" description="SLH" evidence="3">
    <location>
        <begin position="85"/>
        <end position="148"/>
    </location>
</feature>
<dbReference type="OrthoDB" id="9806267at2"/>
<dbReference type="PANTHER" id="PTHR30404">
    <property type="entry name" value="N-ACETYLMURAMOYL-L-ALANINE AMIDASE"/>
    <property type="match status" value="1"/>
</dbReference>
<evidence type="ECO:0000313" key="6">
    <source>
        <dbReference type="Proteomes" id="UP000265692"/>
    </source>
</evidence>
<dbReference type="InterPro" id="IPR001119">
    <property type="entry name" value="SLH_dom"/>
</dbReference>
<feature type="domain" description="SLH" evidence="3">
    <location>
        <begin position="24"/>
        <end position="84"/>
    </location>
</feature>
<dbReference type="PANTHER" id="PTHR30404:SF0">
    <property type="entry name" value="N-ACETYLMURAMOYL-L-ALANINE AMIDASE AMIC"/>
    <property type="match status" value="1"/>
</dbReference>
<gene>
    <name evidence="5" type="ORF">D1B33_03740</name>
</gene>
<dbReference type="SUPFAM" id="SSF53187">
    <property type="entry name" value="Zn-dependent exopeptidases"/>
    <property type="match status" value="1"/>
</dbReference>
<dbReference type="SMART" id="SM00646">
    <property type="entry name" value="Ami_3"/>
    <property type="match status" value="1"/>
</dbReference>
<evidence type="ECO:0000259" key="4">
    <source>
        <dbReference type="PROSITE" id="PS51781"/>
    </source>
</evidence>
<evidence type="ECO:0008006" key="7">
    <source>
        <dbReference type="Google" id="ProtNLM"/>
    </source>
</evidence>
<dbReference type="Proteomes" id="UP000265692">
    <property type="component" value="Unassembled WGS sequence"/>
</dbReference>
<accession>A0A396SKS6</accession>
<dbReference type="CDD" id="cd02696">
    <property type="entry name" value="MurNAc-LAA"/>
    <property type="match status" value="1"/>
</dbReference>
<dbReference type="RefSeq" id="WP_118874979.1">
    <property type="nucleotide sequence ID" value="NZ_QWEI01000001.1"/>
</dbReference>
<sequence>MERRRFLYSLFLMLLCLVIIPNKFASANSLSDIPNAYKEEVNYLIGKNIIFGYEDGTFKPNQLVSRQEAATMMGRALKLDGSTPRQTVFSDVNPNSYAAGYIQSANDKGIISGYGNGTFGPTKNMTRLEMAYLISSAFNLSDSGDVFYVDMPQASGAKAAIAGVTNAGITNGYTDGTFKPSSSITRVEFSLMLARALNPDFKVEPIKMQGSTKYVTASSLNVRKGPGANYDRIGSLTKGASITAYGSSGDWAFIENGNVKGYVHTAYLSSTKPTVASASTTKGKVIAIDPGHGGHDPGAVGNGLREKDIVLGVGLELKKYLEAAGIKVVMTRSTDKFIPLDDRPKIAKNAGADTFVSLHMNAASASANGTETFYSKGGSSTRVNQSSALAGFIQDRLLDTLDSRDRGVKTANYLVIYQNTLPSVLVEMGFISNKAEATYINSHQKETAQAIYLGIMDYYKWLGK</sequence>
<keyword evidence="6" id="KW-1185">Reference proteome</keyword>
<evidence type="ECO:0000256" key="1">
    <source>
        <dbReference type="ARBA" id="ARBA00022801"/>
    </source>
</evidence>
<dbReference type="PROSITE" id="PS51781">
    <property type="entry name" value="SH3B"/>
    <property type="match status" value="1"/>
</dbReference>